<gene>
    <name evidence="3" type="ORF">LSH36_250g03078</name>
</gene>
<evidence type="ECO:0000259" key="2">
    <source>
        <dbReference type="SMART" id="SM00913"/>
    </source>
</evidence>
<sequence>MEPNLQSTVEELAAAVEVVLNPITSHEQRRQAYEMCERFKESSPYCAVCGVMMSSKENKDIIRHFGLQLLEYCVKYKWNDMNVSDKVYIKENTMKLLQQGTHDILHEQTHIKDAVSRIVVEMIKREWPQQWPSLMQELGAICKLGATQSELVLMVFLRLAEDVLVFMAVPQQRRREILNGLMEHMPNLFDYFMETLQANYNIHKEKSPMADEALKEQGHVACRLVITVLRTLEAFVDWVNVSFITERNGYLLVVLCEMLSDDSLQVHAADCMRAIANRKQKLEDRKPNLVLFDDVPMSKILEAAVKASQAPLDEYHYRFLVKLCQVLTAVGFQLCVLWNSAESVLQPANFEQYLTAILTFTNHPSQLLGSITQSLWVSFLRHEYISADPIFQSFIPKYIESTRTTLVKIGFPSQNNSPSCAYAKLDFDSDEDFYLFFTKYRAEIADTIRQATLISPHITFSFAANWLKMLLTKPVDRGEARTHCNQSSPAFLEWDAMTVCLESCMSRFHQADKPKPPPSEGIQLLRDVLSFETQDPLILSSLLSTISALFTFITYAPDILPDVLNKIFSSAVFNLEGQTKATRSKAVKNVRRHACCILIKICKQYPDLLLPGFDHLYTHIKQLSSDPEELSQMEKCQLTEALILISNQFKDFEKQCKFLEEILAPVKAIWMSPEMKESLWTTDKFLSYVGLDQPPVEPSSEDTCGINRSHIVHCISTILAVMKRSVWPECTESAKNGGFICGMSESGEPKYKNPVTPHILSMLESVLALSRTLNLLWTPENLARRHPAFQKAYDMEDAEKQVLLGIQPPCVDNTNATSCKHPLERMQSFVACTHNNCYHVLGNSGSSMGHEFYQVPNLAHSLLNSVFINLDAIPLFRIRPVIRVFLKPYVQSCPRECYTTAVIPLVSFLSDYMLQRLTKEWEVILKRSQLRPEDSEENPESQEVIDEQVVRQMTREYLEFLGMLLRERRSGVADDMNVDEDVMSSVNINKDEAISQLGMIVLNTENVYPSIVILVFKVMSWPDTKACGLSAMLAWKIVKPLVDGNKLTSDDICHLLVCILKGLQLLGEHENILAALLTLLLHFYEKLRPRFPELYNVMLQVPGCQEKALKLRSCLNWLFQSFDEKLLLNQMKAKNMKDTMRKLVQGIVGKNVSQLFRREENIKNLPPIYGRTRRAKPKPSIDDSAEIGLCALFSPKDMPSTTAI</sequence>
<name>A0AAD9JLS1_9ANNE</name>
<evidence type="ECO:0000313" key="4">
    <source>
        <dbReference type="Proteomes" id="UP001208570"/>
    </source>
</evidence>
<dbReference type="InterPro" id="IPR001494">
    <property type="entry name" value="Importin-beta_N"/>
</dbReference>
<dbReference type="EMBL" id="JAODUP010000250">
    <property type="protein sequence ID" value="KAK2155076.1"/>
    <property type="molecule type" value="Genomic_DNA"/>
</dbReference>
<accession>A0AAD9JLS1</accession>
<dbReference type="SUPFAM" id="SSF48371">
    <property type="entry name" value="ARM repeat"/>
    <property type="match status" value="1"/>
</dbReference>
<dbReference type="GO" id="GO:0042565">
    <property type="term" value="C:RNA nuclear export complex"/>
    <property type="evidence" value="ECO:0007669"/>
    <property type="project" value="TreeGrafter"/>
</dbReference>
<keyword evidence="4" id="KW-1185">Reference proteome</keyword>
<dbReference type="GO" id="GO:0006405">
    <property type="term" value="P:RNA export from nucleus"/>
    <property type="evidence" value="ECO:0007669"/>
    <property type="project" value="TreeGrafter"/>
</dbReference>
<organism evidence="3 4">
    <name type="scientific">Paralvinella palmiformis</name>
    <dbReference type="NCBI Taxonomy" id="53620"/>
    <lineage>
        <taxon>Eukaryota</taxon>
        <taxon>Metazoa</taxon>
        <taxon>Spiralia</taxon>
        <taxon>Lophotrochozoa</taxon>
        <taxon>Annelida</taxon>
        <taxon>Polychaeta</taxon>
        <taxon>Sedentaria</taxon>
        <taxon>Canalipalpata</taxon>
        <taxon>Terebellida</taxon>
        <taxon>Terebelliformia</taxon>
        <taxon>Alvinellidae</taxon>
        <taxon>Paralvinella</taxon>
    </lineage>
</organism>
<proteinExistence type="inferred from homology"/>
<evidence type="ECO:0000256" key="1">
    <source>
        <dbReference type="ARBA" id="ARBA00009466"/>
    </source>
</evidence>
<dbReference type="GO" id="GO:0005049">
    <property type="term" value="F:nuclear export signal receptor activity"/>
    <property type="evidence" value="ECO:0007669"/>
    <property type="project" value="InterPro"/>
</dbReference>
<comment type="similarity">
    <text evidence="1">Belongs to the exportin family.</text>
</comment>
<evidence type="ECO:0000313" key="3">
    <source>
        <dbReference type="EMBL" id="KAK2155076.1"/>
    </source>
</evidence>
<dbReference type="SMART" id="SM00913">
    <property type="entry name" value="IBN_N"/>
    <property type="match status" value="1"/>
</dbReference>
<dbReference type="Proteomes" id="UP001208570">
    <property type="component" value="Unassembled WGS sequence"/>
</dbReference>
<dbReference type="PANTHER" id="PTHR11223:SF3">
    <property type="entry name" value="EXPORTIN-5"/>
    <property type="match status" value="1"/>
</dbReference>
<dbReference type="GO" id="GO:0005737">
    <property type="term" value="C:cytoplasm"/>
    <property type="evidence" value="ECO:0007669"/>
    <property type="project" value="TreeGrafter"/>
</dbReference>
<dbReference type="GO" id="GO:0003723">
    <property type="term" value="F:RNA binding"/>
    <property type="evidence" value="ECO:0007669"/>
    <property type="project" value="TreeGrafter"/>
</dbReference>
<dbReference type="Pfam" id="PF08389">
    <property type="entry name" value="Xpo1"/>
    <property type="match status" value="1"/>
</dbReference>
<dbReference type="InterPro" id="IPR045065">
    <property type="entry name" value="XPO1/5"/>
</dbReference>
<dbReference type="Pfam" id="PF03810">
    <property type="entry name" value="IBN_N"/>
    <property type="match status" value="1"/>
</dbReference>
<protein>
    <recommendedName>
        <fullName evidence="2">Importin N-terminal domain-containing protein</fullName>
    </recommendedName>
</protein>
<dbReference type="InterPro" id="IPR013598">
    <property type="entry name" value="Exportin-1/Importin-b-like"/>
</dbReference>
<comment type="caution">
    <text evidence="3">The sequence shown here is derived from an EMBL/GenBank/DDBJ whole genome shotgun (WGS) entry which is preliminary data.</text>
</comment>
<dbReference type="GO" id="GO:0006611">
    <property type="term" value="P:protein export from nucleus"/>
    <property type="evidence" value="ECO:0007669"/>
    <property type="project" value="InterPro"/>
</dbReference>
<reference evidence="3" key="1">
    <citation type="journal article" date="2023" name="Mol. Biol. Evol.">
        <title>Third-Generation Sequencing Reveals the Adaptive Role of the Epigenome in Three Deep-Sea Polychaetes.</title>
        <authorList>
            <person name="Perez M."/>
            <person name="Aroh O."/>
            <person name="Sun Y."/>
            <person name="Lan Y."/>
            <person name="Juniper S.K."/>
            <person name="Young C.R."/>
            <person name="Angers B."/>
            <person name="Qian P.Y."/>
        </authorList>
    </citation>
    <scope>NUCLEOTIDE SEQUENCE</scope>
    <source>
        <strain evidence="3">P08H-3</strain>
    </source>
</reference>
<dbReference type="Gene3D" id="1.25.10.10">
    <property type="entry name" value="Leucine-rich Repeat Variant"/>
    <property type="match status" value="1"/>
</dbReference>
<dbReference type="Pfam" id="PF19273">
    <property type="entry name" value="Exportin-5"/>
    <property type="match status" value="1"/>
</dbReference>
<feature type="domain" description="Importin N-terminal" evidence="2">
    <location>
        <begin position="32"/>
        <end position="99"/>
    </location>
</feature>
<dbReference type="PANTHER" id="PTHR11223">
    <property type="entry name" value="EXPORTIN 1/5"/>
    <property type="match status" value="1"/>
</dbReference>
<dbReference type="GO" id="GO:0005634">
    <property type="term" value="C:nucleus"/>
    <property type="evidence" value="ECO:0007669"/>
    <property type="project" value="TreeGrafter"/>
</dbReference>
<dbReference type="InterPro" id="IPR045478">
    <property type="entry name" value="Exportin-5_C"/>
</dbReference>
<dbReference type="InterPro" id="IPR011989">
    <property type="entry name" value="ARM-like"/>
</dbReference>
<dbReference type="GO" id="GO:0031267">
    <property type="term" value="F:small GTPase binding"/>
    <property type="evidence" value="ECO:0007669"/>
    <property type="project" value="InterPro"/>
</dbReference>
<dbReference type="AlphaFoldDB" id="A0AAD9JLS1"/>
<dbReference type="InterPro" id="IPR016024">
    <property type="entry name" value="ARM-type_fold"/>
</dbReference>